<dbReference type="PROSITE" id="PS50890">
    <property type="entry name" value="PUA"/>
    <property type="match status" value="1"/>
</dbReference>
<keyword evidence="3" id="KW-1185">Reference proteome</keyword>
<dbReference type="CDD" id="cd21149">
    <property type="entry name" value="PUA_archaeosine_TGT"/>
    <property type="match status" value="1"/>
</dbReference>
<dbReference type="GeneID" id="7271702"/>
<organism evidence="2 3">
    <name type="scientific">Methanosphaerula palustris (strain ATCC BAA-1556 / DSM 19958 / E1-9c)</name>
    <dbReference type="NCBI Taxonomy" id="521011"/>
    <lineage>
        <taxon>Archaea</taxon>
        <taxon>Methanobacteriati</taxon>
        <taxon>Methanobacteriota</taxon>
        <taxon>Stenosarchaea group</taxon>
        <taxon>Methanomicrobia</taxon>
        <taxon>Methanomicrobiales</taxon>
        <taxon>Methanoregulaceae</taxon>
        <taxon>Methanosphaerula</taxon>
    </lineage>
</organism>
<dbReference type="GO" id="GO:0003723">
    <property type="term" value="F:RNA binding"/>
    <property type="evidence" value="ECO:0007669"/>
    <property type="project" value="InterPro"/>
</dbReference>
<dbReference type="EMBL" id="CP001338">
    <property type="protein sequence ID" value="ACL17806.1"/>
    <property type="molecule type" value="Genomic_DNA"/>
</dbReference>
<dbReference type="HOGENOM" id="CLU_116577_1_0_2"/>
<dbReference type="eggNOG" id="arCOG00991">
    <property type="taxonomic scope" value="Archaea"/>
</dbReference>
<dbReference type="NCBIfam" id="TIGR00451">
    <property type="entry name" value="unchar_dom_2"/>
    <property type="match status" value="1"/>
</dbReference>
<dbReference type="InterPro" id="IPR029402">
    <property type="entry name" value="TGT_C2"/>
</dbReference>
<evidence type="ECO:0000313" key="2">
    <source>
        <dbReference type="EMBL" id="ACL17806.1"/>
    </source>
</evidence>
<dbReference type="InterPro" id="IPR004521">
    <property type="entry name" value="Uncharacterised_CHP00451"/>
</dbReference>
<dbReference type="InterPro" id="IPR002478">
    <property type="entry name" value="PUA"/>
</dbReference>
<evidence type="ECO:0000313" key="3">
    <source>
        <dbReference type="Proteomes" id="UP000002457"/>
    </source>
</evidence>
<dbReference type="Proteomes" id="UP000002457">
    <property type="component" value="Chromosome"/>
</dbReference>
<dbReference type="Pfam" id="PF01472">
    <property type="entry name" value="PUA"/>
    <property type="match status" value="1"/>
</dbReference>
<proteinExistence type="predicted"/>
<dbReference type="SUPFAM" id="SSF88697">
    <property type="entry name" value="PUA domain-like"/>
    <property type="match status" value="1"/>
</dbReference>
<dbReference type="InterPro" id="IPR015947">
    <property type="entry name" value="PUA-like_sf"/>
</dbReference>
<gene>
    <name evidence="2" type="ordered locus">Mpal_2533</name>
</gene>
<dbReference type="Pfam" id="PF14810">
    <property type="entry name" value="TGT_C2"/>
    <property type="match status" value="1"/>
</dbReference>
<dbReference type="SUPFAM" id="SSF88802">
    <property type="entry name" value="Pre-PUA domain"/>
    <property type="match status" value="1"/>
</dbReference>
<dbReference type="AlphaFoldDB" id="B8GF00"/>
<dbReference type="OrthoDB" id="7576at2157"/>
<dbReference type="Gene3D" id="2.30.130.10">
    <property type="entry name" value="PUA domain"/>
    <property type="match status" value="1"/>
</dbReference>
<name>B8GF00_METPE</name>
<accession>B8GF00</accession>
<dbReference type="SMART" id="SM00359">
    <property type="entry name" value="PUA"/>
    <property type="match status" value="1"/>
</dbReference>
<dbReference type="KEGG" id="mpl:Mpal_2533"/>
<dbReference type="RefSeq" id="WP_012619125.1">
    <property type="nucleotide sequence ID" value="NC_011832.1"/>
</dbReference>
<feature type="domain" description="PUA" evidence="1">
    <location>
        <begin position="84"/>
        <end position="158"/>
    </location>
</feature>
<evidence type="ECO:0000259" key="1">
    <source>
        <dbReference type="SMART" id="SM00359"/>
    </source>
</evidence>
<dbReference type="STRING" id="521011.Mpal_2533"/>
<dbReference type="InterPro" id="IPR038250">
    <property type="entry name" value="TGT_C2_sf"/>
</dbReference>
<dbReference type="InterPro" id="IPR036974">
    <property type="entry name" value="PUA_sf"/>
</dbReference>
<dbReference type="Gene3D" id="3.10.450.90">
    <property type="entry name" value="ArcTGT, C2 domain"/>
    <property type="match status" value="1"/>
</dbReference>
<reference evidence="2 3" key="1">
    <citation type="journal article" date="2015" name="Genome Announc.">
        <title>Complete Genome Sequence of Methanosphaerula palustris E1-9CT, a Hydrogenotrophic Methanogen Isolated from a Minerotrophic Fen Peatland.</title>
        <authorList>
            <person name="Cadillo-Quiroz H."/>
            <person name="Browne P."/>
            <person name="Kyrpides N."/>
            <person name="Woyke T."/>
            <person name="Goodwin L."/>
            <person name="Detter C."/>
            <person name="Yavitt J.B."/>
            <person name="Zinder S.H."/>
        </authorList>
    </citation>
    <scope>NUCLEOTIDE SEQUENCE [LARGE SCALE GENOMIC DNA]</scope>
    <source>
        <strain evidence="3">ATCC BAA-1556 / DSM 19958 / E1-9c</strain>
    </source>
</reference>
<sequence length="159" mass="17401">MSTDCSENSSLFRIRTIAEYQFGRGAGEALFPEGCTFQYSTTGRIRHALYGKDRLATIRAQDGRLTLGIRGAERLHESLPPDRYRVVIAADVLEFVSAGKNAFARHVIRADPGIRGGDEVLVVDEEGQLVATGTAMLSGFEMMEFKYGVAVKVRAGKVN</sequence>
<protein>
    <submittedName>
        <fullName evidence="2">PUA domain containing protein</fullName>
    </submittedName>
</protein>